<keyword evidence="2" id="KW-0732">Signal</keyword>
<evidence type="ECO:0000256" key="1">
    <source>
        <dbReference type="SAM" id="MobiDB-lite"/>
    </source>
</evidence>
<dbReference type="AlphaFoldDB" id="A0A933E8Q6"/>
<name>A0A933E8Q6_UNCTE</name>
<comment type="caution">
    <text evidence="3">The sequence shown here is derived from an EMBL/GenBank/DDBJ whole genome shotgun (WGS) entry which is preliminary data.</text>
</comment>
<feature type="region of interest" description="Disordered" evidence="1">
    <location>
        <begin position="30"/>
        <end position="51"/>
    </location>
</feature>
<evidence type="ECO:0000313" key="3">
    <source>
        <dbReference type="EMBL" id="MBI4251288.1"/>
    </source>
</evidence>
<feature type="chain" id="PRO_5037496051" evidence="2">
    <location>
        <begin position="34"/>
        <end position="83"/>
    </location>
</feature>
<accession>A0A933E8Q6</accession>
<protein>
    <submittedName>
        <fullName evidence="3">Peptidoglycan-binding protein</fullName>
    </submittedName>
</protein>
<feature type="non-terminal residue" evidence="3">
    <location>
        <position position="83"/>
    </location>
</feature>
<dbReference type="EMBL" id="JACQRX010000108">
    <property type="protein sequence ID" value="MBI4251288.1"/>
    <property type="molecule type" value="Genomic_DNA"/>
</dbReference>
<organism evidence="3 4">
    <name type="scientific">Tectimicrobiota bacterium</name>
    <dbReference type="NCBI Taxonomy" id="2528274"/>
    <lineage>
        <taxon>Bacteria</taxon>
        <taxon>Pseudomonadati</taxon>
        <taxon>Nitrospinota/Tectimicrobiota group</taxon>
        <taxon>Candidatus Tectimicrobiota</taxon>
    </lineage>
</organism>
<evidence type="ECO:0000313" key="4">
    <source>
        <dbReference type="Proteomes" id="UP000752292"/>
    </source>
</evidence>
<dbReference type="Proteomes" id="UP000752292">
    <property type="component" value="Unassembled WGS sequence"/>
</dbReference>
<sequence>MIRAAGRAWARAAVAAVYLAVLAAAASHQIHHAGEPRLPRPAADRPLPPGGACPLESALAWKAGELPAPAPAGAPAGTAEAAA</sequence>
<evidence type="ECO:0000256" key="2">
    <source>
        <dbReference type="SAM" id="SignalP"/>
    </source>
</evidence>
<reference evidence="3" key="1">
    <citation type="submission" date="2020-07" db="EMBL/GenBank/DDBJ databases">
        <title>Huge and variable diversity of episymbiotic CPR bacteria and DPANN archaea in groundwater ecosystems.</title>
        <authorList>
            <person name="He C.Y."/>
            <person name="Keren R."/>
            <person name="Whittaker M."/>
            <person name="Farag I.F."/>
            <person name="Doudna J."/>
            <person name="Cate J.H.D."/>
            <person name="Banfield J.F."/>
        </authorList>
    </citation>
    <scope>NUCLEOTIDE SEQUENCE</scope>
    <source>
        <strain evidence="3">NC_groundwater_1370_Ag_S-0.2um_69_93</strain>
    </source>
</reference>
<gene>
    <name evidence="3" type="ORF">HY618_02420</name>
</gene>
<feature type="signal peptide" evidence="2">
    <location>
        <begin position="1"/>
        <end position="33"/>
    </location>
</feature>
<proteinExistence type="predicted"/>